<dbReference type="RefSeq" id="WP_207247869.1">
    <property type="nucleotide sequence ID" value="NZ_JAFMOF010000003.1"/>
</dbReference>
<gene>
    <name evidence="1" type="ORF">J1792_18945</name>
</gene>
<protein>
    <submittedName>
        <fullName evidence="1">Uncharacterized protein</fullName>
    </submittedName>
</protein>
<proteinExistence type="predicted"/>
<keyword evidence="2" id="KW-1185">Reference proteome</keyword>
<comment type="caution">
    <text evidence="1">The sequence shown here is derived from an EMBL/GenBank/DDBJ whole genome shotgun (WGS) entry which is preliminary data.</text>
</comment>
<name>A0A939FRP1_9ACTN</name>
<dbReference type="Proteomes" id="UP000664781">
    <property type="component" value="Unassembled WGS sequence"/>
</dbReference>
<evidence type="ECO:0000313" key="2">
    <source>
        <dbReference type="Proteomes" id="UP000664781"/>
    </source>
</evidence>
<evidence type="ECO:0000313" key="1">
    <source>
        <dbReference type="EMBL" id="MBO0654775.1"/>
    </source>
</evidence>
<reference evidence="1" key="1">
    <citation type="submission" date="2021-03" db="EMBL/GenBank/DDBJ databases">
        <title>Streptomyces strains.</title>
        <authorList>
            <person name="Lund M.B."/>
            <person name="Toerring T."/>
        </authorList>
    </citation>
    <scope>NUCLEOTIDE SEQUENCE</scope>
    <source>
        <strain evidence="1">JCM 4242</strain>
    </source>
</reference>
<dbReference type="AlphaFoldDB" id="A0A939FRP1"/>
<organism evidence="1 2">
    <name type="scientific">Streptomyces triculaminicus</name>
    <dbReference type="NCBI Taxonomy" id="2816232"/>
    <lineage>
        <taxon>Bacteria</taxon>
        <taxon>Bacillati</taxon>
        <taxon>Actinomycetota</taxon>
        <taxon>Actinomycetes</taxon>
        <taxon>Kitasatosporales</taxon>
        <taxon>Streptomycetaceae</taxon>
        <taxon>Streptomyces</taxon>
    </lineage>
</organism>
<accession>A0A939FRP1</accession>
<sequence length="102" mass="11304">MTHTMREKWFLKETLPPAVQDRSGAPSTSPAWVVRGARVVIDDRVAVITHLGDPWTGARENGHVYLRPERGGHEFTADIRTIEPAPGHPVDERLLRAGSQAC</sequence>
<dbReference type="EMBL" id="JAFMOF010000003">
    <property type="protein sequence ID" value="MBO0654775.1"/>
    <property type="molecule type" value="Genomic_DNA"/>
</dbReference>